<evidence type="ECO:0008006" key="5">
    <source>
        <dbReference type="Google" id="ProtNLM"/>
    </source>
</evidence>
<feature type="region of interest" description="Disordered" evidence="1">
    <location>
        <begin position="1"/>
        <end position="32"/>
    </location>
</feature>
<dbReference type="AlphaFoldDB" id="A0AAD5Q7D5"/>
<name>A0AAD5Q7D5_PYTIN</name>
<feature type="compositionally biased region" description="Low complexity" evidence="1">
    <location>
        <begin position="1"/>
        <end position="17"/>
    </location>
</feature>
<dbReference type="EMBL" id="JAKCXM010000355">
    <property type="protein sequence ID" value="KAJ0395251.1"/>
    <property type="molecule type" value="Genomic_DNA"/>
</dbReference>
<accession>A0AAD5Q7D5</accession>
<evidence type="ECO:0000313" key="3">
    <source>
        <dbReference type="EMBL" id="KAJ0395251.1"/>
    </source>
</evidence>
<dbReference type="Proteomes" id="UP001209570">
    <property type="component" value="Unassembled WGS sequence"/>
</dbReference>
<proteinExistence type="predicted"/>
<sequence length="665" mass="71861">MSSSTSTSASASTSASTDAPFRRGDSDDLPTLEKMESDDLASAHVMMVSNRDHERHAIVDMNLRTGRFIAVSAVAVALAVGYAFAFSNEITLVDVTDAYRREKQTTLTDTVEYYNAIFGAVMFTAGKAFEIAVETLVLPTIHTYLHNCPLYPGDQPQRVSSTTKNNCIFWGLKAVLVLMNVGTSSLFVSQTRVNDPVFRDPPRRLSEIAEPAPLAHLLGQPAAPFPSLDPAQRDPSSALTPVDVDYTSVSLAFPRHDWSGALVDSVLEATPDVSLSLSLAACDQDDCYQQFSQHNVDVYREVIPLVQSGLALWRQDLGLPTAHAHNSSLSELAREISALARKDHVSDASIDTAKLNFKRVSYGNGIEFTSVSVDATRSEAQPQDVVCGTSRCVLETSLEPRPRIVAAPTSKDASLSVVGLARSANAVESGVKETLTLTMGSLSWSQPLRVSIGSRDELIVPSGAEAARHPQVIAALNSIVFIQGDSEEKTWFPLPGMTKPKTAASRYEPLVDAFVAHFESTAAPIASEGTAVGPVALAYAVRDGIPASTIAISTQRRLADTAGSRATKLVLGVPKTAAMATFTGCGIMALLTMFVIWRPTSRVRLSPDTTPGAQYLQILTDDLYPDIVHKKRLKFADGDRFPFDDYVIDSIVLYRKDDSSQKVYL</sequence>
<evidence type="ECO:0000256" key="1">
    <source>
        <dbReference type="SAM" id="MobiDB-lite"/>
    </source>
</evidence>
<evidence type="ECO:0000256" key="2">
    <source>
        <dbReference type="SAM" id="Phobius"/>
    </source>
</evidence>
<keyword evidence="2" id="KW-0472">Membrane</keyword>
<keyword evidence="2" id="KW-0812">Transmembrane</keyword>
<organism evidence="3 4">
    <name type="scientific">Pythium insidiosum</name>
    <name type="common">Pythiosis disease agent</name>
    <dbReference type="NCBI Taxonomy" id="114742"/>
    <lineage>
        <taxon>Eukaryota</taxon>
        <taxon>Sar</taxon>
        <taxon>Stramenopiles</taxon>
        <taxon>Oomycota</taxon>
        <taxon>Peronosporomycetes</taxon>
        <taxon>Pythiales</taxon>
        <taxon>Pythiaceae</taxon>
        <taxon>Pythium</taxon>
    </lineage>
</organism>
<keyword evidence="2" id="KW-1133">Transmembrane helix</keyword>
<feature type="transmembrane region" description="Helical" evidence="2">
    <location>
        <begin position="68"/>
        <end position="86"/>
    </location>
</feature>
<feature type="transmembrane region" description="Helical" evidence="2">
    <location>
        <begin position="577"/>
        <end position="597"/>
    </location>
</feature>
<feature type="compositionally biased region" description="Basic and acidic residues" evidence="1">
    <location>
        <begin position="20"/>
        <end position="32"/>
    </location>
</feature>
<protein>
    <recommendedName>
        <fullName evidence="5">Transmembrane protein</fullName>
    </recommendedName>
</protein>
<keyword evidence="4" id="KW-1185">Reference proteome</keyword>
<reference evidence="3" key="1">
    <citation type="submission" date="2021-12" db="EMBL/GenBank/DDBJ databases">
        <title>Prjna785345.</title>
        <authorList>
            <person name="Rujirawat T."/>
            <person name="Krajaejun T."/>
        </authorList>
    </citation>
    <scope>NUCLEOTIDE SEQUENCE</scope>
    <source>
        <strain evidence="3">Pi057C3</strain>
    </source>
</reference>
<evidence type="ECO:0000313" key="4">
    <source>
        <dbReference type="Proteomes" id="UP001209570"/>
    </source>
</evidence>
<gene>
    <name evidence="3" type="ORF">P43SY_005662</name>
</gene>
<comment type="caution">
    <text evidence="3">The sequence shown here is derived from an EMBL/GenBank/DDBJ whole genome shotgun (WGS) entry which is preliminary data.</text>
</comment>